<feature type="compositionally biased region" description="Polar residues" evidence="1">
    <location>
        <begin position="1"/>
        <end position="11"/>
    </location>
</feature>
<keyword evidence="3" id="KW-1185">Reference proteome</keyword>
<evidence type="ECO:0000313" key="3">
    <source>
        <dbReference type="Proteomes" id="UP000053240"/>
    </source>
</evidence>
<dbReference type="InParanoid" id="A0A0N1INL4"/>
<evidence type="ECO:0000313" key="2">
    <source>
        <dbReference type="EMBL" id="KPJ07788.1"/>
    </source>
</evidence>
<feature type="region of interest" description="Disordered" evidence="1">
    <location>
        <begin position="232"/>
        <end position="274"/>
    </location>
</feature>
<dbReference type="STRING" id="76193.A0A0N1INL4"/>
<accession>A0A0N1INL4</accession>
<dbReference type="EMBL" id="KQ461178">
    <property type="protein sequence ID" value="KPJ07788.1"/>
    <property type="molecule type" value="Genomic_DNA"/>
</dbReference>
<dbReference type="AlphaFoldDB" id="A0A0N1INL4"/>
<name>A0A0N1INL4_PAPMA</name>
<reference evidence="2 3" key="1">
    <citation type="journal article" date="2015" name="Nat. Commun.">
        <title>Outbred genome sequencing and CRISPR/Cas9 gene editing in butterflies.</title>
        <authorList>
            <person name="Li X."/>
            <person name="Fan D."/>
            <person name="Zhang W."/>
            <person name="Liu G."/>
            <person name="Zhang L."/>
            <person name="Zhao L."/>
            <person name="Fang X."/>
            <person name="Chen L."/>
            <person name="Dong Y."/>
            <person name="Chen Y."/>
            <person name="Ding Y."/>
            <person name="Zhao R."/>
            <person name="Feng M."/>
            <person name="Zhu Y."/>
            <person name="Feng Y."/>
            <person name="Jiang X."/>
            <person name="Zhu D."/>
            <person name="Xiang H."/>
            <person name="Feng X."/>
            <person name="Li S."/>
            <person name="Wang J."/>
            <person name="Zhang G."/>
            <person name="Kronforst M.R."/>
            <person name="Wang W."/>
        </authorList>
    </citation>
    <scope>NUCLEOTIDE SEQUENCE [LARGE SCALE GENOMIC DNA]</scope>
    <source>
        <strain evidence="2">Ya'a_city_454_Pm</strain>
        <tissue evidence="2">Whole body</tissue>
    </source>
</reference>
<sequence length="274" mass="29507">MERYTNITTAYQLERNMKDSPRVPGSPQRRPTAPSAEGVVAEAGPAASPRGGQSADGAVVVCYCVPTAPSQAEKVEHRWVLVSIPGAPIGAGGASHNRPPPRRAGELASRRYSAVGHPNPLVVGAATYNPIALGKFRRDYRRPRHVLDFQDDAITIAQAKLKHHKQITRRSRCRLRQLFSRYGLIAGRFSPINSRSVAGVSSATSSPSANAFRSGSNVNCINNNNQIIATDQAEVRPSRAPLNRNAKRVMSDSPSRGPLSGALAPSHSMERPPK</sequence>
<proteinExistence type="predicted"/>
<dbReference type="Proteomes" id="UP000053240">
    <property type="component" value="Unassembled WGS sequence"/>
</dbReference>
<feature type="region of interest" description="Disordered" evidence="1">
    <location>
        <begin position="1"/>
        <end position="54"/>
    </location>
</feature>
<protein>
    <submittedName>
        <fullName evidence="2">Uncharacterized protein</fullName>
    </submittedName>
</protein>
<gene>
    <name evidence="2" type="ORF">RR48_03501</name>
</gene>
<feature type="compositionally biased region" description="Low complexity" evidence="1">
    <location>
        <begin position="35"/>
        <end position="49"/>
    </location>
</feature>
<evidence type="ECO:0000256" key="1">
    <source>
        <dbReference type="SAM" id="MobiDB-lite"/>
    </source>
</evidence>
<organism evidence="2 3">
    <name type="scientific">Papilio machaon</name>
    <name type="common">Old World swallowtail butterfly</name>
    <dbReference type="NCBI Taxonomy" id="76193"/>
    <lineage>
        <taxon>Eukaryota</taxon>
        <taxon>Metazoa</taxon>
        <taxon>Ecdysozoa</taxon>
        <taxon>Arthropoda</taxon>
        <taxon>Hexapoda</taxon>
        <taxon>Insecta</taxon>
        <taxon>Pterygota</taxon>
        <taxon>Neoptera</taxon>
        <taxon>Endopterygota</taxon>
        <taxon>Lepidoptera</taxon>
        <taxon>Glossata</taxon>
        <taxon>Ditrysia</taxon>
        <taxon>Papilionoidea</taxon>
        <taxon>Papilionidae</taxon>
        <taxon>Papilioninae</taxon>
        <taxon>Papilio</taxon>
    </lineage>
</organism>